<dbReference type="PROSITE" id="PS51375">
    <property type="entry name" value="PPR"/>
    <property type="match status" value="3"/>
</dbReference>
<accession>A0A835H3L8</accession>
<organism evidence="4 5">
    <name type="scientific">Coptis chinensis</name>
    <dbReference type="NCBI Taxonomy" id="261450"/>
    <lineage>
        <taxon>Eukaryota</taxon>
        <taxon>Viridiplantae</taxon>
        <taxon>Streptophyta</taxon>
        <taxon>Embryophyta</taxon>
        <taxon>Tracheophyta</taxon>
        <taxon>Spermatophyta</taxon>
        <taxon>Magnoliopsida</taxon>
        <taxon>Ranunculales</taxon>
        <taxon>Ranunculaceae</taxon>
        <taxon>Coptidoideae</taxon>
        <taxon>Coptis</taxon>
    </lineage>
</organism>
<comment type="caution">
    <text evidence="4">The sequence shown here is derived from an EMBL/GenBank/DDBJ whole genome shotgun (WGS) entry which is preliminary data.</text>
</comment>
<evidence type="ECO:0000256" key="2">
    <source>
        <dbReference type="ARBA" id="ARBA00022737"/>
    </source>
</evidence>
<keyword evidence="2" id="KW-0677">Repeat</keyword>
<dbReference type="InterPro" id="IPR002885">
    <property type="entry name" value="PPR_rpt"/>
</dbReference>
<feature type="repeat" description="PPR" evidence="3">
    <location>
        <begin position="262"/>
        <end position="296"/>
    </location>
</feature>
<gene>
    <name evidence="4" type="ORF">IFM89_030380</name>
</gene>
<comment type="similarity">
    <text evidence="1">Belongs to the PPR family. P subfamily.</text>
</comment>
<dbReference type="PANTHER" id="PTHR47447:SF17">
    <property type="entry name" value="OS12G0638900 PROTEIN"/>
    <property type="match status" value="1"/>
</dbReference>
<sequence>MLRTIHFRPKNLKQASNRVNNLFILLQSPHPKTPSLNNTSHHDFCIKNIFLSNLVTPSIGKSGLTRNFSCGDNGDKVSAEFTEEIVYLDESGGVIFKGKGVRSVEPGVDDHIMVGGVKKPFSNASAVSKVVEIVKRWKWGPEMETQLDKLHFVPNMSHVNQAFKEIGETDGSLSLFRWAKRQSWYVPNDDIYVLLFDRLNLIRDYDGIQSLFEEMIKECSNNDRISFMSAHSRVIQHLARAEKLEVSFCCFKKIRDSGCQIDTPTYNSLITLFLNKGLPYKAFEIYETMEEAHCSLDVSTYELMIPCLAKSGRLDSALKFFQEMKEKGFRPNFPIFSSLVDSMGKAGRLDTSMKVYMEMQGFGLRPSATLFVSLIESFAKAVPLK</sequence>
<feature type="repeat" description="PPR" evidence="3">
    <location>
        <begin position="297"/>
        <end position="331"/>
    </location>
</feature>
<protein>
    <recommendedName>
        <fullName evidence="6">Pentatricopeptide repeat-containing protein</fullName>
    </recommendedName>
</protein>
<evidence type="ECO:0000313" key="4">
    <source>
        <dbReference type="EMBL" id="KAF9590068.1"/>
    </source>
</evidence>
<proteinExistence type="inferred from homology"/>
<evidence type="ECO:0008006" key="6">
    <source>
        <dbReference type="Google" id="ProtNLM"/>
    </source>
</evidence>
<evidence type="ECO:0000313" key="5">
    <source>
        <dbReference type="Proteomes" id="UP000631114"/>
    </source>
</evidence>
<dbReference type="InterPro" id="IPR011990">
    <property type="entry name" value="TPR-like_helical_dom_sf"/>
</dbReference>
<keyword evidence="5" id="KW-1185">Reference proteome</keyword>
<name>A0A835H3L8_9MAGN</name>
<dbReference type="Pfam" id="PF13041">
    <property type="entry name" value="PPR_2"/>
    <property type="match status" value="1"/>
</dbReference>
<dbReference type="Pfam" id="PF13812">
    <property type="entry name" value="PPR_3"/>
    <property type="match status" value="1"/>
</dbReference>
<dbReference type="Gene3D" id="1.25.40.10">
    <property type="entry name" value="Tetratricopeptide repeat domain"/>
    <property type="match status" value="1"/>
</dbReference>
<evidence type="ECO:0000256" key="3">
    <source>
        <dbReference type="PROSITE-ProRule" id="PRU00708"/>
    </source>
</evidence>
<feature type="repeat" description="PPR" evidence="3">
    <location>
        <begin position="332"/>
        <end position="366"/>
    </location>
</feature>
<dbReference type="EMBL" id="JADFTS010000009">
    <property type="protein sequence ID" value="KAF9590068.1"/>
    <property type="molecule type" value="Genomic_DNA"/>
</dbReference>
<reference evidence="4 5" key="1">
    <citation type="submission" date="2020-10" db="EMBL/GenBank/DDBJ databases">
        <title>The Coptis chinensis genome and diversification of protoberbering-type alkaloids.</title>
        <authorList>
            <person name="Wang B."/>
            <person name="Shu S."/>
            <person name="Song C."/>
            <person name="Liu Y."/>
        </authorList>
    </citation>
    <scope>NUCLEOTIDE SEQUENCE [LARGE SCALE GENOMIC DNA]</scope>
    <source>
        <strain evidence="4">HL-2020</strain>
        <tissue evidence="4">Leaf</tissue>
    </source>
</reference>
<dbReference type="Proteomes" id="UP000631114">
    <property type="component" value="Unassembled WGS sequence"/>
</dbReference>
<dbReference type="PANTHER" id="PTHR47447">
    <property type="entry name" value="OS03G0856100 PROTEIN"/>
    <property type="match status" value="1"/>
</dbReference>
<evidence type="ECO:0000256" key="1">
    <source>
        <dbReference type="ARBA" id="ARBA00007626"/>
    </source>
</evidence>
<dbReference type="OrthoDB" id="1931093at2759"/>
<dbReference type="AlphaFoldDB" id="A0A835H3L8"/>
<dbReference type="NCBIfam" id="TIGR00756">
    <property type="entry name" value="PPR"/>
    <property type="match status" value="3"/>
</dbReference>